<reference evidence="1 2" key="1">
    <citation type="submission" date="2015-12" db="EMBL/GenBank/DDBJ databases">
        <title>Draft genome sequence of Moniliophthora roreri, the causal agent of frosty pod rot of cacao.</title>
        <authorList>
            <person name="Aime M.C."/>
            <person name="Diaz-Valderrama J.R."/>
            <person name="Kijpornyongpan T."/>
            <person name="Phillips-Mora W."/>
        </authorList>
    </citation>
    <scope>NUCLEOTIDE SEQUENCE [LARGE SCALE GENOMIC DNA]</scope>
    <source>
        <strain evidence="1 2">MCA 2952</strain>
    </source>
</reference>
<organism evidence="1 2">
    <name type="scientific">Moniliophthora roreri</name>
    <name type="common">Frosty pod rot fungus</name>
    <name type="synonym">Monilia roreri</name>
    <dbReference type="NCBI Taxonomy" id="221103"/>
    <lineage>
        <taxon>Eukaryota</taxon>
        <taxon>Fungi</taxon>
        <taxon>Dikarya</taxon>
        <taxon>Basidiomycota</taxon>
        <taxon>Agaricomycotina</taxon>
        <taxon>Agaricomycetes</taxon>
        <taxon>Agaricomycetidae</taxon>
        <taxon>Agaricales</taxon>
        <taxon>Marasmiineae</taxon>
        <taxon>Marasmiaceae</taxon>
        <taxon>Moniliophthora</taxon>
    </lineage>
</organism>
<evidence type="ECO:0000313" key="1">
    <source>
        <dbReference type="EMBL" id="KTB45321.1"/>
    </source>
</evidence>
<comment type="caution">
    <text evidence="1">The sequence shown here is derived from an EMBL/GenBank/DDBJ whole genome shotgun (WGS) entry which is preliminary data.</text>
</comment>
<dbReference type="Proteomes" id="UP000054988">
    <property type="component" value="Unassembled WGS sequence"/>
</dbReference>
<dbReference type="AlphaFoldDB" id="A0A0W0G9S5"/>
<gene>
    <name evidence="1" type="ORF">WG66_2102</name>
</gene>
<name>A0A0W0G9S5_MONRR</name>
<evidence type="ECO:0000313" key="2">
    <source>
        <dbReference type="Proteomes" id="UP000054988"/>
    </source>
</evidence>
<sequence length="104" mass="11752">MAHTQSVIINRFGRLSVCLVAWPAFSEPTEWSVYLESLRLFAGARGVKGNHLVIQRWTQNRRLSTCFRPQFNGPRTEGVVLMKRIRSTAESGRDNVGGGDPIFF</sequence>
<dbReference type="EMBL" id="LATX01000720">
    <property type="protein sequence ID" value="KTB45321.1"/>
    <property type="molecule type" value="Genomic_DNA"/>
</dbReference>
<proteinExistence type="predicted"/>
<accession>A0A0W0G9S5</accession>
<protein>
    <submittedName>
        <fullName evidence="1">Uncharacterized protein</fullName>
    </submittedName>
</protein>